<accession>A0A926N9L7</accession>
<dbReference type="AlphaFoldDB" id="A0A926N9L7"/>
<evidence type="ECO:0000313" key="3">
    <source>
        <dbReference type="Proteomes" id="UP000661691"/>
    </source>
</evidence>
<sequence length="159" mass="18208">MIKIISKYVSVFAVTTLLLTSGLGFTQNEALASEFNYAHYAEAVIEPGMYKAFSETQVKFTEGDVVTIRYSNPGERSFRVYLGRGENTNEKPYYAYRSMTDKYVPRESELGLYNFTIPKTGTYTVFIQCVQSERNLYPRNDNCAGWVDVEKYVNIEDFG</sequence>
<dbReference type="Proteomes" id="UP000661691">
    <property type="component" value="Unassembled WGS sequence"/>
</dbReference>
<name>A0A926N9L7_9BACL</name>
<feature type="chain" id="PRO_5037011704" evidence="1">
    <location>
        <begin position="33"/>
        <end position="159"/>
    </location>
</feature>
<gene>
    <name evidence="2" type="ORF">IC620_01555</name>
</gene>
<evidence type="ECO:0000313" key="2">
    <source>
        <dbReference type="EMBL" id="MBD1371045.1"/>
    </source>
</evidence>
<proteinExistence type="predicted"/>
<evidence type="ECO:0000256" key="1">
    <source>
        <dbReference type="SAM" id="SignalP"/>
    </source>
</evidence>
<keyword evidence="1" id="KW-0732">Signal</keyword>
<comment type="caution">
    <text evidence="2">The sequence shown here is derived from an EMBL/GenBank/DDBJ whole genome shotgun (WGS) entry which is preliminary data.</text>
</comment>
<dbReference type="EMBL" id="JACXAH010000002">
    <property type="protein sequence ID" value="MBD1371045.1"/>
    <property type="molecule type" value="Genomic_DNA"/>
</dbReference>
<dbReference type="RefSeq" id="WP_191141338.1">
    <property type="nucleotide sequence ID" value="NZ_JACXAH010000002.1"/>
</dbReference>
<reference evidence="2" key="1">
    <citation type="submission" date="2020-09" db="EMBL/GenBank/DDBJ databases">
        <title>A novel bacterium of genus Hazenella, isolated from South China Sea.</title>
        <authorList>
            <person name="Huang H."/>
            <person name="Mo K."/>
            <person name="Hu Y."/>
        </authorList>
    </citation>
    <scope>NUCLEOTIDE SEQUENCE</scope>
    <source>
        <strain evidence="2">IB182357</strain>
    </source>
</reference>
<keyword evidence="3" id="KW-1185">Reference proteome</keyword>
<organism evidence="2 3">
    <name type="scientific">Polycladospora coralii</name>
    <dbReference type="NCBI Taxonomy" id="2771432"/>
    <lineage>
        <taxon>Bacteria</taxon>
        <taxon>Bacillati</taxon>
        <taxon>Bacillota</taxon>
        <taxon>Bacilli</taxon>
        <taxon>Bacillales</taxon>
        <taxon>Thermoactinomycetaceae</taxon>
        <taxon>Polycladospora</taxon>
    </lineage>
</organism>
<protein>
    <submittedName>
        <fullName evidence="2">Uncharacterized protein</fullName>
    </submittedName>
</protein>
<feature type="signal peptide" evidence="1">
    <location>
        <begin position="1"/>
        <end position="32"/>
    </location>
</feature>